<reference evidence="1 2" key="1">
    <citation type="submission" date="2019-01" db="EMBL/GenBank/DDBJ databases">
        <title>Whole Genome of Ornithobacterium rhinotracheale FARPER-174b.</title>
        <authorList>
            <person name="Tataje-Lavanda L.A."/>
            <person name="Montalvan A."/>
            <person name="Montesinos R."/>
            <person name="Zimic M."/>
            <person name="Fernandez-Sanchez M."/>
            <person name="Fernandez-Diaz M."/>
        </authorList>
    </citation>
    <scope>NUCLEOTIDE SEQUENCE [LARGE SCALE GENOMIC DNA]</scope>
    <source>
        <strain evidence="1 2">FARPER-174b</strain>
    </source>
</reference>
<evidence type="ECO:0000313" key="1">
    <source>
        <dbReference type="EMBL" id="QAR31708.1"/>
    </source>
</evidence>
<name>A0A410JUJ2_ORNRH</name>
<accession>A0A410JUJ2</accession>
<dbReference type="EMBL" id="CP035107">
    <property type="protein sequence ID" value="QAR31708.1"/>
    <property type="molecule type" value="Genomic_DNA"/>
</dbReference>
<organism evidence="1 2">
    <name type="scientific">Ornithobacterium rhinotracheale</name>
    <dbReference type="NCBI Taxonomy" id="28251"/>
    <lineage>
        <taxon>Bacteria</taxon>
        <taxon>Pseudomonadati</taxon>
        <taxon>Bacteroidota</taxon>
        <taxon>Flavobacteriia</taxon>
        <taxon>Flavobacteriales</taxon>
        <taxon>Weeksellaceae</taxon>
        <taxon>Ornithobacterium</taxon>
    </lineage>
</organism>
<gene>
    <name evidence="1" type="ORF">EQP59_10345</name>
</gene>
<dbReference type="OrthoDB" id="1070184at2"/>
<proteinExistence type="predicted"/>
<sequence>MENHLTLSPEQIPASYTRCFQQECPKASHCLRFLAGKQIPNAQLSGQAVYPTARQGDTCKMFRQVRIIRAAYGFKSLFAEVKRKDSTDLRRSIIAYLGGESAYYRYHRGDRWLTPEQQEWIFEHLRKQGYTEQLQFDVYQEMYDFSKG</sequence>
<dbReference type="RefSeq" id="WP_128502147.1">
    <property type="nucleotide sequence ID" value="NZ_CP035107.1"/>
</dbReference>
<protein>
    <submittedName>
        <fullName evidence="1">Uncharacterized protein</fullName>
    </submittedName>
</protein>
<evidence type="ECO:0000313" key="2">
    <source>
        <dbReference type="Proteomes" id="UP000287701"/>
    </source>
</evidence>
<dbReference type="Proteomes" id="UP000287701">
    <property type="component" value="Chromosome"/>
</dbReference>
<dbReference type="AlphaFoldDB" id="A0A410JUJ2"/>
<dbReference type="InterPro" id="IPR045724">
    <property type="entry name" value="DUF6078"/>
</dbReference>
<dbReference type="Pfam" id="PF19555">
    <property type="entry name" value="DUF6078"/>
    <property type="match status" value="1"/>
</dbReference>